<evidence type="ECO:0000256" key="1">
    <source>
        <dbReference type="SAM" id="Phobius"/>
    </source>
</evidence>
<reference evidence="2 3" key="1">
    <citation type="journal article" date="2023" name="Antonie Van Leeuwenhoek">
        <title>Mesoterricola silvestris gen. nov., sp. nov., Mesoterricola sediminis sp. nov., Geothrix oryzae sp. nov., Geothrix edaphica sp. nov., Geothrix rubra sp. nov., and Geothrix limicola sp. nov., six novel members of Acidobacteriota isolated from soils.</title>
        <authorList>
            <person name="Itoh H."/>
            <person name="Sugisawa Y."/>
            <person name="Mise K."/>
            <person name="Xu Z."/>
            <person name="Kuniyasu M."/>
            <person name="Ushijima N."/>
            <person name="Kawano K."/>
            <person name="Kobayashi E."/>
            <person name="Shiratori Y."/>
            <person name="Masuda Y."/>
            <person name="Senoo K."/>
        </authorList>
    </citation>
    <scope>NUCLEOTIDE SEQUENCE [LARGE SCALE GENOMIC DNA]</scope>
    <source>
        <strain evidence="2 3">Red803</strain>
    </source>
</reference>
<comment type="caution">
    <text evidence="2">The sequence shown here is derived from an EMBL/GenBank/DDBJ whole genome shotgun (WGS) entry which is preliminary data.</text>
</comment>
<sequence>MRALALPPARHPLWRGAGAALLASVLGLTIRFMLTSPRELPGRTAAGDALFSERSRGTLGTLTEQLGPNRMVLDYKTIAGSEEDLRLEDVTGRLEEQAGLWRMTSPTASRREGVWTLSAPMDLQVLDPATSQVLGKGRVEGTAPALRWTGGLWEGLSPLHWESLQGSSQGQWELPAGWRRDVAGRFQVDRGPVVWHAPEGGPSRATLLGMEAERLWATPGFQTGHLEQVRARLTEGSLQAMAADLAPDTVSWPAPLAFERQDGWRGEAQGGRAPRPAPGSSFQQVELRDFRAHRALPGGLENLAAEGVRWTPAGLRLEGNVVWDQPLDGQRLTLKAPRVFIREAAGPDLPASLPVGYAVAEGQPVLLWGSRSLASPRMQVQRASRRWHLQAPVLGRGEDGTFSSGAGSGDPRSWTFEGPVQVNLASGGSLRGSRLVWAESRWTLTGQPAAWSRLRERLSGPRILRQGEVVAFPEGLNGTLAAPDGDLFLRAERGQSEAQRVVLSGGVECRGQGWNLAAQAVTVTVGPDRSVKLIQAQGAVSLRGRLGEGQGEALELEPGPRIVRWQGRVRGKGAGPSW</sequence>
<keyword evidence="1" id="KW-1133">Transmembrane helix</keyword>
<protein>
    <recommendedName>
        <fullName evidence="4">LPS export ABC transporter periplasmic protein LptC</fullName>
    </recommendedName>
</protein>
<keyword evidence="1" id="KW-0472">Membrane</keyword>
<feature type="transmembrane region" description="Helical" evidence="1">
    <location>
        <begin position="12"/>
        <end position="34"/>
    </location>
</feature>
<dbReference type="Proteomes" id="UP001165089">
    <property type="component" value="Unassembled WGS sequence"/>
</dbReference>
<gene>
    <name evidence="2" type="ORF">GETHPA_02960</name>
</gene>
<dbReference type="EMBL" id="BSDD01000001">
    <property type="protein sequence ID" value="GLH68763.1"/>
    <property type="molecule type" value="Genomic_DNA"/>
</dbReference>
<accession>A0ABQ5Q2E1</accession>
<keyword evidence="3" id="KW-1185">Reference proteome</keyword>
<keyword evidence="1" id="KW-0812">Transmembrane</keyword>
<dbReference type="RefSeq" id="WP_285722354.1">
    <property type="nucleotide sequence ID" value="NZ_BSDD01000001.1"/>
</dbReference>
<proteinExistence type="predicted"/>
<name>A0ABQ5Q2E1_9BACT</name>
<evidence type="ECO:0000313" key="2">
    <source>
        <dbReference type="EMBL" id="GLH68763.1"/>
    </source>
</evidence>
<evidence type="ECO:0000313" key="3">
    <source>
        <dbReference type="Proteomes" id="UP001165089"/>
    </source>
</evidence>
<evidence type="ECO:0008006" key="4">
    <source>
        <dbReference type="Google" id="ProtNLM"/>
    </source>
</evidence>
<organism evidence="2 3">
    <name type="scientific">Geothrix rubra</name>
    <dbReference type="NCBI Taxonomy" id="2927977"/>
    <lineage>
        <taxon>Bacteria</taxon>
        <taxon>Pseudomonadati</taxon>
        <taxon>Acidobacteriota</taxon>
        <taxon>Holophagae</taxon>
        <taxon>Holophagales</taxon>
        <taxon>Holophagaceae</taxon>
        <taxon>Geothrix</taxon>
    </lineage>
</organism>